<evidence type="ECO:0000313" key="1">
    <source>
        <dbReference type="EMBL" id="MBB4145930.1"/>
    </source>
</evidence>
<dbReference type="Proteomes" id="UP000519897">
    <property type="component" value="Unassembled WGS sequence"/>
</dbReference>
<proteinExistence type="predicted"/>
<dbReference type="EMBL" id="JACIEC010000014">
    <property type="protein sequence ID" value="MBB4145930.1"/>
    <property type="molecule type" value="Genomic_DNA"/>
</dbReference>
<protein>
    <submittedName>
        <fullName evidence="1">Uncharacterized protein</fullName>
    </submittedName>
</protein>
<keyword evidence="2" id="KW-1185">Reference proteome</keyword>
<comment type="caution">
    <text evidence="1">The sequence shown here is derived from an EMBL/GenBank/DDBJ whole genome shotgun (WGS) entry which is preliminary data.</text>
</comment>
<gene>
    <name evidence="1" type="ORF">GGQ72_004496</name>
</gene>
<dbReference type="AlphaFoldDB" id="A0A7W6PS51"/>
<sequence length="45" mass="4984">MIAACGRTCMHRKKINISVVMAGQKLGIEVDDGVRLVSFMRYDLG</sequence>
<reference evidence="1 2" key="1">
    <citation type="submission" date="2020-08" db="EMBL/GenBank/DDBJ databases">
        <title>Genomic Encyclopedia of Type Strains, Phase IV (KMG-IV): sequencing the most valuable type-strain genomes for metagenomic binning, comparative biology and taxonomic classification.</title>
        <authorList>
            <person name="Goeker M."/>
        </authorList>
    </citation>
    <scope>NUCLEOTIDE SEQUENCE [LARGE SCALE GENOMIC DNA]</scope>
    <source>
        <strain evidence="1 2">DSM 29514</strain>
    </source>
</reference>
<organism evidence="1 2">
    <name type="scientific">Rhizobium rhizoryzae</name>
    <dbReference type="NCBI Taxonomy" id="451876"/>
    <lineage>
        <taxon>Bacteria</taxon>
        <taxon>Pseudomonadati</taxon>
        <taxon>Pseudomonadota</taxon>
        <taxon>Alphaproteobacteria</taxon>
        <taxon>Hyphomicrobiales</taxon>
        <taxon>Rhizobiaceae</taxon>
        <taxon>Rhizobium/Agrobacterium group</taxon>
        <taxon>Rhizobium</taxon>
    </lineage>
</organism>
<accession>A0A7W6PS51</accession>
<evidence type="ECO:0000313" key="2">
    <source>
        <dbReference type="Proteomes" id="UP000519897"/>
    </source>
</evidence>
<name>A0A7W6PS51_9HYPH</name>